<keyword evidence="5" id="KW-0732">Signal</keyword>
<feature type="chain" id="PRO_5046055942" evidence="5">
    <location>
        <begin position="19"/>
        <end position="349"/>
    </location>
</feature>
<keyword evidence="8" id="KW-1185">Reference proteome</keyword>
<evidence type="ECO:0000313" key="8">
    <source>
        <dbReference type="Proteomes" id="UP001302349"/>
    </source>
</evidence>
<dbReference type="PROSITE" id="PS51257">
    <property type="entry name" value="PROKAR_LIPOPROTEIN"/>
    <property type="match status" value="1"/>
</dbReference>
<dbReference type="PROSITE" id="PS51007">
    <property type="entry name" value="CYTC"/>
    <property type="match status" value="1"/>
</dbReference>
<feature type="signal peptide" evidence="5">
    <location>
        <begin position="1"/>
        <end position="18"/>
    </location>
</feature>
<evidence type="ECO:0000256" key="5">
    <source>
        <dbReference type="SAM" id="SignalP"/>
    </source>
</evidence>
<sequence length="349" mass="38257">MSKRLLLTLALPIGFALAIISCNSQPDEGTLSKGKDLFTKHCMSCHGLQDDGIGPPLGGVTSVVAEPQLIDFIKNPSKYIDSQDIRFSLLKQKYKLVMPPFEWLPEDDISAIVAYLKQQTELFDIPPLDVTQQSKEAGLSGQLVSAPQPSDISIELEEVVQLPALGESSDLGVVTLRSSPIGDGAMFASDQHGVIYRIKDRKATVFMDLRNELPDFQSGPGIATGLGSFDFHPHFRNNGLLYISHAEAYKGQPADYVVSDTLRSVAQWIVGEWKANNPMDTVFSGIYRELLRVHAPTFAHGMQDIGFIPGLEKNHPDYGMLYFGYGDGGSNNIHHPELGITLNRSWGAS</sequence>
<reference evidence="7 8" key="1">
    <citation type="journal article" date="2023" name="Microbiol. Resour. Announc.">
        <title>Complete Genome Sequence of Imperialibacter roseus strain P4T.</title>
        <authorList>
            <person name="Tizabi D.R."/>
            <person name="Bachvaroff T."/>
            <person name="Hill R.T."/>
        </authorList>
    </citation>
    <scope>NUCLEOTIDE SEQUENCE [LARGE SCALE GENOMIC DNA]</scope>
    <source>
        <strain evidence="7 8">P4T</strain>
    </source>
</reference>
<evidence type="ECO:0000313" key="7">
    <source>
        <dbReference type="EMBL" id="WOK09101.1"/>
    </source>
</evidence>
<dbReference type="EMBL" id="CP136051">
    <property type="protein sequence ID" value="WOK09101.1"/>
    <property type="molecule type" value="Genomic_DNA"/>
</dbReference>
<name>A0ABZ0IWU4_9BACT</name>
<dbReference type="InterPro" id="IPR036909">
    <property type="entry name" value="Cyt_c-like_dom_sf"/>
</dbReference>
<dbReference type="Gene3D" id="2.120.10.30">
    <property type="entry name" value="TolB, C-terminal domain"/>
    <property type="match status" value="1"/>
</dbReference>
<dbReference type="Proteomes" id="UP001302349">
    <property type="component" value="Chromosome"/>
</dbReference>
<organism evidence="7 8">
    <name type="scientific">Imperialibacter roseus</name>
    <dbReference type="NCBI Taxonomy" id="1324217"/>
    <lineage>
        <taxon>Bacteria</taxon>
        <taxon>Pseudomonadati</taxon>
        <taxon>Bacteroidota</taxon>
        <taxon>Cytophagia</taxon>
        <taxon>Cytophagales</taxon>
        <taxon>Flammeovirgaceae</taxon>
        <taxon>Imperialibacter</taxon>
    </lineage>
</organism>
<keyword evidence="2 4" id="KW-0479">Metal-binding</keyword>
<dbReference type="SUPFAM" id="SSF46626">
    <property type="entry name" value="Cytochrome c"/>
    <property type="match status" value="1"/>
</dbReference>
<dbReference type="Gene3D" id="1.10.760.10">
    <property type="entry name" value="Cytochrome c-like domain"/>
    <property type="match status" value="1"/>
</dbReference>
<gene>
    <name evidence="7" type="ORF">RT717_10690</name>
</gene>
<accession>A0ABZ0IWU4</accession>
<evidence type="ECO:0000256" key="3">
    <source>
        <dbReference type="ARBA" id="ARBA00023004"/>
    </source>
</evidence>
<keyword evidence="1 4" id="KW-0349">Heme</keyword>
<keyword evidence="3 4" id="KW-0408">Iron</keyword>
<dbReference type="InterPro" id="IPR011042">
    <property type="entry name" value="6-blade_b-propeller_TolB-like"/>
</dbReference>
<evidence type="ECO:0000256" key="2">
    <source>
        <dbReference type="ARBA" id="ARBA00022723"/>
    </source>
</evidence>
<evidence type="ECO:0000256" key="1">
    <source>
        <dbReference type="ARBA" id="ARBA00022617"/>
    </source>
</evidence>
<dbReference type="RefSeq" id="WP_317491724.1">
    <property type="nucleotide sequence ID" value="NZ_CP136051.1"/>
</dbReference>
<feature type="domain" description="Cytochrome c" evidence="6">
    <location>
        <begin position="29"/>
        <end position="120"/>
    </location>
</feature>
<evidence type="ECO:0000256" key="4">
    <source>
        <dbReference type="PROSITE-ProRule" id="PRU00433"/>
    </source>
</evidence>
<protein>
    <submittedName>
        <fullName evidence="7">C-type cytochrome</fullName>
    </submittedName>
</protein>
<proteinExistence type="predicted"/>
<dbReference type="Pfam" id="PF00034">
    <property type="entry name" value="Cytochrom_C"/>
    <property type="match status" value="1"/>
</dbReference>
<dbReference type="InterPro" id="IPR009056">
    <property type="entry name" value="Cyt_c-like_dom"/>
</dbReference>
<evidence type="ECO:0000259" key="6">
    <source>
        <dbReference type="PROSITE" id="PS51007"/>
    </source>
</evidence>